<comment type="caution">
    <text evidence="1">The sequence shown here is derived from an EMBL/GenBank/DDBJ whole genome shotgun (WGS) entry which is preliminary data.</text>
</comment>
<organism evidence="1 2">
    <name type="scientific">Erysiphe pulchra</name>
    <dbReference type="NCBI Taxonomy" id="225359"/>
    <lineage>
        <taxon>Eukaryota</taxon>
        <taxon>Fungi</taxon>
        <taxon>Dikarya</taxon>
        <taxon>Ascomycota</taxon>
        <taxon>Pezizomycotina</taxon>
        <taxon>Leotiomycetes</taxon>
        <taxon>Erysiphales</taxon>
        <taxon>Erysiphaceae</taxon>
        <taxon>Erysiphe</taxon>
    </lineage>
</organism>
<feature type="non-terminal residue" evidence="1">
    <location>
        <position position="230"/>
    </location>
</feature>
<dbReference type="OrthoDB" id="4738875at2759"/>
<evidence type="ECO:0008006" key="3">
    <source>
        <dbReference type="Google" id="ProtNLM"/>
    </source>
</evidence>
<protein>
    <recommendedName>
        <fullName evidence="3">N-acetyltransferase domain-containing protein</fullName>
    </recommendedName>
</protein>
<name>A0A2S4PXJ4_9PEZI</name>
<evidence type="ECO:0000313" key="1">
    <source>
        <dbReference type="EMBL" id="POS86682.1"/>
    </source>
</evidence>
<dbReference type="Proteomes" id="UP000237438">
    <property type="component" value="Unassembled WGS sequence"/>
</dbReference>
<gene>
    <name evidence="1" type="ORF">EPUL_004375</name>
</gene>
<proteinExistence type="predicted"/>
<accession>A0A2S4PXJ4</accession>
<reference evidence="1 2" key="1">
    <citation type="submission" date="2017-10" db="EMBL/GenBank/DDBJ databases">
        <title>Development of genomic resources for the powdery mildew, Erysiphe pulchra.</title>
        <authorList>
            <person name="Wadl P.A."/>
            <person name="Mack B.M."/>
            <person name="Moore G."/>
            <person name="Beltz S.B."/>
        </authorList>
    </citation>
    <scope>NUCLEOTIDE SEQUENCE [LARGE SCALE GENOMIC DNA]</scope>
    <source>
        <strain evidence="1">Cflorida</strain>
    </source>
</reference>
<dbReference type="InterPro" id="IPR016181">
    <property type="entry name" value="Acyl_CoA_acyltransferase"/>
</dbReference>
<dbReference type="EMBL" id="PEDP01000274">
    <property type="protein sequence ID" value="POS86682.1"/>
    <property type="molecule type" value="Genomic_DNA"/>
</dbReference>
<evidence type="ECO:0000313" key="2">
    <source>
        <dbReference type="Proteomes" id="UP000237438"/>
    </source>
</evidence>
<dbReference type="SUPFAM" id="SSF55729">
    <property type="entry name" value="Acyl-CoA N-acyltransferases (Nat)"/>
    <property type="match status" value="1"/>
</dbReference>
<dbReference type="STRING" id="225359.A0A2S4PXJ4"/>
<dbReference type="AlphaFoldDB" id="A0A2S4PXJ4"/>
<sequence>MEAILKEGFNISVASKDDRTDIWRVFLEAYGKDEIWDCVVRNVVNPKDILPWLCIHFASRWEMPDVTVYKITDIVSGAIVGWGGLQTPWKYLKSEMTVQLKAEATSTKLPPVLEGMNTEALDELLKTLYAAKSHGYDPEFDYHRRGSMIIPKFQKLGFGTYLAQFCNQISDTKGDKQWVPARPTSVNMFKKNGYVEMGTVDAHLERWDGLREKSNTYLLLRCPPNPPNLS</sequence>
<dbReference type="Gene3D" id="3.40.630.30">
    <property type="match status" value="1"/>
</dbReference>
<keyword evidence="2" id="KW-1185">Reference proteome</keyword>